<gene>
    <name evidence="1" type="ORF">ACKA06_12770</name>
</gene>
<protein>
    <submittedName>
        <fullName evidence="1">Uncharacterized protein</fullName>
    </submittedName>
</protein>
<keyword evidence="2" id="KW-1185">Reference proteome</keyword>
<organism evidence="1 2">
    <name type="scientific">Rossellomorea oryzaecorticis</name>
    <dbReference type="NCBI Taxonomy" id="1396505"/>
    <lineage>
        <taxon>Bacteria</taxon>
        <taxon>Bacillati</taxon>
        <taxon>Bacillota</taxon>
        <taxon>Bacilli</taxon>
        <taxon>Bacillales</taxon>
        <taxon>Bacillaceae</taxon>
        <taxon>Rossellomorea</taxon>
    </lineage>
</organism>
<comment type="caution">
    <text evidence="1">The sequence shown here is derived from an EMBL/GenBank/DDBJ whole genome shotgun (WGS) entry which is preliminary data.</text>
</comment>
<reference evidence="1 2" key="1">
    <citation type="submission" date="2024-12" db="EMBL/GenBank/DDBJ databases">
        <authorList>
            <person name="Li X."/>
            <person name="Zhang D."/>
        </authorList>
    </citation>
    <scope>NUCLEOTIDE SEQUENCE [LARGE SCALE GENOMIC DNA]</scope>
    <source>
        <strain evidence="1 2">JCM19602</strain>
    </source>
</reference>
<dbReference type="EMBL" id="JBJOSA010000010">
    <property type="protein sequence ID" value="MFL8937659.1"/>
    <property type="molecule type" value="Genomic_DNA"/>
</dbReference>
<accession>A0ABW8VVP9</accession>
<proteinExistence type="predicted"/>
<dbReference type="Proteomes" id="UP001628668">
    <property type="component" value="Unassembled WGS sequence"/>
</dbReference>
<evidence type="ECO:0000313" key="1">
    <source>
        <dbReference type="EMBL" id="MFL8937659.1"/>
    </source>
</evidence>
<sequence length="155" mass="18002">MKKISILLGVVILIVVLANITHIVAHTKLYSFNQHKKITTETRVITFEDIFETLHQQRGLAEELRHSKVNSLIGEEVQKGLDDASDYEMFLRKHPQINTIKVELPIVTYKDDDRTIEFISGKGKVLEVLEDGQWKEFNGTWDDLWKDLIEKLNEN</sequence>
<name>A0ABW8VVP9_9BACI</name>
<dbReference type="RefSeq" id="WP_411159821.1">
    <property type="nucleotide sequence ID" value="NZ_JBJOSA010000010.1"/>
</dbReference>
<evidence type="ECO:0000313" key="2">
    <source>
        <dbReference type="Proteomes" id="UP001628668"/>
    </source>
</evidence>